<dbReference type="Gene3D" id="1.10.10.10">
    <property type="entry name" value="Winged helix-like DNA-binding domain superfamily/Winged helix DNA-binding domain"/>
    <property type="match status" value="1"/>
</dbReference>
<dbReference type="CDD" id="cd00090">
    <property type="entry name" value="HTH_ARSR"/>
    <property type="match status" value="1"/>
</dbReference>
<evidence type="ECO:0000313" key="5">
    <source>
        <dbReference type="EMBL" id="GAA3382056.1"/>
    </source>
</evidence>
<protein>
    <submittedName>
        <fullName evidence="5">Winged helix-turn-helix transcriptional regulator</fullName>
    </submittedName>
</protein>
<organism evidence="5 6">
    <name type="scientific">Cryptosporangium minutisporangium</name>
    <dbReference type="NCBI Taxonomy" id="113569"/>
    <lineage>
        <taxon>Bacteria</taxon>
        <taxon>Bacillati</taxon>
        <taxon>Actinomycetota</taxon>
        <taxon>Actinomycetes</taxon>
        <taxon>Cryptosporangiales</taxon>
        <taxon>Cryptosporangiaceae</taxon>
        <taxon>Cryptosporangium</taxon>
    </lineage>
</organism>
<dbReference type="SUPFAM" id="SSF46785">
    <property type="entry name" value="Winged helix' DNA-binding domain"/>
    <property type="match status" value="1"/>
</dbReference>
<dbReference type="SUPFAM" id="SSF55718">
    <property type="entry name" value="SCP-like"/>
    <property type="match status" value="1"/>
</dbReference>
<evidence type="ECO:0000256" key="1">
    <source>
        <dbReference type="ARBA" id="ARBA00023015"/>
    </source>
</evidence>
<dbReference type="PROSITE" id="PS51118">
    <property type="entry name" value="HTH_HXLR"/>
    <property type="match status" value="1"/>
</dbReference>
<dbReference type="InterPro" id="IPR011991">
    <property type="entry name" value="ArsR-like_HTH"/>
</dbReference>
<evidence type="ECO:0000259" key="4">
    <source>
        <dbReference type="PROSITE" id="PS51118"/>
    </source>
</evidence>
<dbReference type="PANTHER" id="PTHR33204">
    <property type="entry name" value="TRANSCRIPTIONAL REGULATOR, MARR FAMILY"/>
    <property type="match status" value="1"/>
</dbReference>
<sequence>MRGYGQYCPIALAAEVFAERWTPIIIRNLYLGCGRFTEILDGAPGLPRSVLSQRLRALRRAGVVDRTQTGRSTTYALSPSGSELAQVCLALGAWGARWREAQPENQDPYLALWTVSRMIAPDTLPRSRVVVRFHVTGSPVPNVFWLVLSATGNEVCVKFPGFAEDGHVSADTATLVRWYAGELSLDAARRSGRMTVTAAPWLVEQLAGWGRLNPYAGTSRPALA</sequence>
<name>A0ABP6SQ12_9ACTN</name>
<evidence type="ECO:0000256" key="2">
    <source>
        <dbReference type="ARBA" id="ARBA00023125"/>
    </source>
</evidence>
<evidence type="ECO:0000256" key="3">
    <source>
        <dbReference type="ARBA" id="ARBA00023163"/>
    </source>
</evidence>
<keyword evidence="3" id="KW-0804">Transcription</keyword>
<keyword evidence="6" id="KW-1185">Reference proteome</keyword>
<dbReference type="InterPro" id="IPR036390">
    <property type="entry name" value="WH_DNA-bd_sf"/>
</dbReference>
<dbReference type="InterPro" id="IPR036388">
    <property type="entry name" value="WH-like_DNA-bd_sf"/>
</dbReference>
<dbReference type="EMBL" id="BAAAYN010000001">
    <property type="protein sequence ID" value="GAA3382056.1"/>
    <property type="molecule type" value="Genomic_DNA"/>
</dbReference>
<comment type="caution">
    <text evidence="5">The sequence shown here is derived from an EMBL/GenBank/DDBJ whole genome shotgun (WGS) entry which is preliminary data.</text>
</comment>
<keyword evidence="1" id="KW-0805">Transcription regulation</keyword>
<accession>A0ABP6SQ12</accession>
<evidence type="ECO:0000313" key="6">
    <source>
        <dbReference type="Proteomes" id="UP001501676"/>
    </source>
</evidence>
<gene>
    <name evidence="5" type="ORF">GCM10020369_02430</name>
</gene>
<dbReference type="InterPro" id="IPR036527">
    <property type="entry name" value="SCP2_sterol-bd_dom_sf"/>
</dbReference>
<keyword evidence="2" id="KW-0238">DNA-binding</keyword>
<reference evidence="6" key="1">
    <citation type="journal article" date="2019" name="Int. J. Syst. Evol. Microbiol.">
        <title>The Global Catalogue of Microorganisms (GCM) 10K type strain sequencing project: providing services to taxonomists for standard genome sequencing and annotation.</title>
        <authorList>
            <consortium name="The Broad Institute Genomics Platform"/>
            <consortium name="The Broad Institute Genome Sequencing Center for Infectious Disease"/>
            <person name="Wu L."/>
            <person name="Ma J."/>
        </authorList>
    </citation>
    <scope>NUCLEOTIDE SEQUENCE [LARGE SCALE GENOMIC DNA]</scope>
    <source>
        <strain evidence="6">JCM 9458</strain>
    </source>
</reference>
<dbReference type="Proteomes" id="UP001501676">
    <property type="component" value="Unassembled WGS sequence"/>
</dbReference>
<feature type="domain" description="HTH hxlR-type" evidence="4">
    <location>
        <begin position="8"/>
        <end position="103"/>
    </location>
</feature>
<dbReference type="InterPro" id="IPR002577">
    <property type="entry name" value="HTH_HxlR"/>
</dbReference>
<dbReference type="PANTHER" id="PTHR33204:SF18">
    <property type="entry name" value="TRANSCRIPTIONAL REGULATORY PROTEIN"/>
    <property type="match status" value="1"/>
</dbReference>
<proteinExistence type="predicted"/>
<dbReference type="Pfam" id="PF01638">
    <property type="entry name" value="HxlR"/>
    <property type="match status" value="1"/>
</dbReference>